<reference evidence="8 9" key="1">
    <citation type="submission" date="2014-07" db="EMBL/GenBank/DDBJ databases">
        <authorList>
            <person name="McCorrison J."/>
            <person name="Sanka R."/>
            <person name="Torralba M."/>
            <person name="Gillis M."/>
            <person name="Haft D.H."/>
            <person name="Methe B."/>
            <person name="Sutton G."/>
            <person name="Nelson K.E."/>
        </authorList>
    </citation>
    <scope>NUCLEOTIDE SEQUENCE [LARGE SCALE GENOMIC DNA]</scope>
    <source>
        <strain evidence="8 9">DNF00320</strain>
    </source>
</reference>
<dbReference type="OrthoDB" id="9768127at2"/>
<dbReference type="GO" id="GO:0043093">
    <property type="term" value="P:FtsZ-dependent cytokinesis"/>
    <property type="evidence" value="ECO:0007669"/>
    <property type="project" value="UniProtKB-UniRule"/>
</dbReference>
<comment type="subunit">
    <text evidence="5">Self-interacts. Interacts with FtsZ.</text>
</comment>
<evidence type="ECO:0000313" key="8">
    <source>
        <dbReference type="EMBL" id="KGF45698.1"/>
    </source>
</evidence>
<dbReference type="InterPro" id="IPR020823">
    <property type="entry name" value="Cell_div_FtsA"/>
</dbReference>
<evidence type="ECO:0000259" key="7">
    <source>
        <dbReference type="SMART" id="SM00842"/>
    </source>
</evidence>
<organism evidence="8 9">
    <name type="scientific">Prevotella bivia DNF00320</name>
    <dbReference type="NCBI Taxonomy" id="1401068"/>
    <lineage>
        <taxon>Bacteria</taxon>
        <taxon>Pseudomonadati</taxon>
        <taxon>Bacteroidota</taxon>
        <taxon>Bacteroidia</taxon>
        <taxon>Bacteroidales</taxon>
        <taxon>Prevotellaceae</taxon>
        <taxon>Prevotella</taxon>
    </lineage>
</organism>
<feature type="region of interest" description="Disordered" evidence="6">
    <location>
        <begin position="398"/>
        <end position="468"/>
    </location>
</feature>
<accession>A0A096AF06</accession>
<dbReference type="PANTHER" id="PTHR32432:SF4">
    <property type="entry name" value="CELL DIVISION PROTEIN FTSA"/>
    <property type="match status" value="1"/>
</dbReference>
<proteinExistence type="inferred from homology"/>
<dbReference type="GO" id="GO:0009898">
    <property type="term" value="C:cytoplasmic side of plasma membrane"/>
    <property type="evidence" value="ECO:0007669"/>
    <property type="project" value="UniProtKB-UniRule"/>
</dbReference>
<dbReference type="NCBIfam" id="TIGR01174">
    <property type="entry name" value="ftsA"/>
    <property type="match status" value="1"/>
</dbReference>
<dbReference type="Proteomes" id="UP000029525">
    <property type="component" value="Unassembled WGS sequence"/>
</dbReference>
<comment type="function">
    <text evidence="5">Cell division protein that is involved in the assembly of the Z ring. May serve as a membrane anchor for the Z ring.</text>
</comment>
<dbReference type="EMBL" id="JRNQ01000004">
    <property type="protein sequence ID" value="KGF45698.1"/>
    <property type="molecule type" value="Genomic_DNA"/>
</dbReference>
<dbReference type="PIRSF" id="PIRSF003101">
    <property type="entry name" value="FtsA"/>
    <property type="match status" value="1"/>
</dbReference>
<evidence type="ECO:0000313" key="9">
    <source>
        <dbReference type="Proteomes" id="UP000029525"/>
    </source>
</evidence>
<dbReference type="Pfam" id="PF14450">
    <property type="entry name" value="FtsA"/>
    <property type="match status" value="1"/>
</dbReference>
<evidence type="ECO:0000256" key="5">
    <source>
        <dbReference type="HAMAP-Rule" id="MF_02033"/>
    </source>
</evidence>
<dbReference type="SUPFAM" id="SSF53067">
    <property type="entry name" value="Actin-like ATPase domain"/>
    <property type="match status" value="2"/>
</dbReference>
<dbReference type="InterPro" id="IPR003494">
    <property type="entry name" value="SHS2_FtsA"/>
</dbReference>
<sequence length="485" mass="54096">MAEFIVAIELGSSKITGIAGKKNLDGSIDVTAVVKENASECIRKGIVYNIDKTAQCLTSIITKLRKQLKYEIAQVFVGVGGQSIRSVRNVIIKDLPTDTIITSDMINELMDANRNMTYNDQEILDAVTQEYNVDSQKAIDPVGIKASRLEGNFLNILWRQSFYDNLNNCFQKADIKIAEMYLAPLALADSILSENERRGGCVLVDLGADTTTVLVYYKNLLRHLAVIPLGGSNITRDLASLQIDEKDAERMKLKYASAFTEASAIDPTVKYPVNDELSIDSSEFIKVVEARVTEIVENVWAQVPTDYSHTLLGGIILTGGGMNLPKIEHTFRETTGVEKIRKADFVTYTINSSTADITSRRGDMNTILGILAKGDMNCAGSTFNPNANNLFANTDEVVTGTPITPNPHTSAPKPLQGQGLVPTPEDKKKQEEERRRREEEERRQREEEEERLRKEKEEERKNSFWGKFSSKVKDISGKIFEAEEE</sequence>
<keyword evidence="4 5" id="KW-0131">Cell cycle</keyword>
<evidence type="ECO:0000256" key="6">
    <source>
        <dbReference type="SAM" id="MobiDB-lite"/>
    </source>
</evidence>
<evidence type="ECO:0000256" key="3">
    <source>
        <dbReference type="ARBA" id="ARBA00023136"/>
    </source>
</evidence>
<keyword evidence="1 5" id="KW-1003">Cell membrane</keyword>
<dbReference type="InterPro" id="IPR050696">
    <property type="entry name" value="FtsA/MreB"/>
</dbReference>
<dbReference type="PANTHER" id="PTHR32432">
    <property type="entry name" value="CELL DIVISION PROTEIN FTSA-RELATED"/>
    <property type="match status" value="1"/>
</dbReference>
<feature type="domain" description="SHS2" evidence="7">
    <location>
        <begin position="5"/>
        <end position="191"/>
    </location>
</feature>
<comment type="similarity">
    <text evidence="5">Belongs to the FtsA/MreB family.</text>
</comment>
<comment type="subcellular location">
    <subcellularLocation>
        <location evidence="5">Cell membrane</location>
        <topology evidence="5">Peripheral membrane protein</topology>
        <orientation evidence="5">Cytoplasmic side</orientation>
    </subcellularLocation>
    <text evidence="5">Localizes to the Z ring in an FtsZ-dependent manner. Targeted to the membrane through a conserved C-terminal amphipathic helix.</text>
</comment>
<dbReference type="InterPro" id="IPR043129">
    <property type="entry name" value="ATPase_NBD"/>
</dbReference>
<evidence type="ECO:0000256" key="4">
    <source>
        <dbReference type="ARBA" id="ARBA00023306"/>
    </source>
</evidence>
<evidence type="ECO:0000256" key="2">
    <source>
        <dbReference type="ARBA" id="ARBA00022618"/>
    </source>
</evidence>
<dbReference type="AlphaFoldDB" id="A0A096AF06"/>
<keyword evidence="3 5" id="KW-0472">Membrane</keyword>
<dbReference type="Gene3D" id="3.30.420.40">
    <property type="match status" value="1"/>
</dbReference>
<dbReference type="Pfam" id="PF02491">
    <property type="entry name" value="SHS2_FTSA"/>
    <property type="match status" value="1"/>
</dbReference>
<dbReference type="HAMAP" id="MF_02033">
    <property type="entry name" value="FtsA"/>
    <property type="match status" value="1"/>
</dbReference>
<name>A0A096AF06_9BACT</name>
<dbReference type="RefSeq" id="WP_004336839.1">
    <property type="nucleotide sequence ID" value="NZ_JRNQ01000004.1"/>
</dbReference>
<dbReference type="SMART" id="SM00842">
    <property type="entry name" value="FtsA"/>
    <property type="match status" value="1"/>
</dbReference>
<feature type="compositionally biased region" description="Basic and acidic residues" evidence="6">
    <location>
        <begin position="424"/>
        <end position="462"/>
    </location>
</feature>
<comment type="caution">
    <text evidence="8">The sequence shown here is derived from an EMBL/GenBank/DDBJ whole genome shotgun (WGS) entry which is preliminary data.</text>
</comment>
<protein>
    <recommendedName>
        <fullName evidence="5">Cell division protein FtsA</fullName>
    </recommendedName>
</protein>
<dbReference type="GeneID" id="78530837"/>
<dbReference type="GO" id="GO:0032153">
    <property type="term" value="C:cell division site"/>
    <property type="evidence" value="ECO:0007669"/>
    <property type="project" value="UniProtKB-UniRule"/>
</dbReference>
<keyword evidence="2 5" id="KW-0132">Cell division</keyword>
<dbReference type="Gene3D" id="3.30.1490.110">
    <property type="match status" value="1"/>
</dbReference>
<evidence type="ECO:0000256" key="1">
    <source>
        <dbReference type="ARBA" id="ARBA00022475"/>
    </source>
</evidence>
<gene>
    <name evidence="5" type="primary">ftsA</name>
    <name evidence="8" type="ORF">HMPREF0647_00890</name>
</gene>